<feature type="region of interest" description="Disordered" evidence="1">
    <location>
        <begin position="247"/>
        <end position="279"/>
    </location>
</feature>
<dbReference type="EMBL" id="VCAU01000162">
    <property type="protein sequence ID" value="KAF9883492.1"/>
    <property type="molecule type" value="Genomic_DNA"/>
</dbReference>
<organism evidence="2 3">
    <name type="scientific">Aspergillus nanangensis</name>
    <dbReference type="NCBI Taxonomy" id="2582783"/>
    <lineage>
        <taxon>Eukaryota</taxon>
        <taxon>Fungi</taxon>
        <taxon>Dikarya</taxon>
        <taxon>Ascomycota</taxon>
        <taxon>Pezizomycotina</taxon>
        <taxon>Eurotiomycetes</taxon>
        <taxon>Eurotiomycetidae</taxon>
        <taxon>Eurotiales</taxon>
        <taxon>Aspergillaceae</taxon>
        <taxon>Aspergillus</taxon>
        <taxon>Aspergillus subgen. Circumdati</taxon>
    </lineage>
</organism>
<name>A0AAD4CC12_ASPNN</name>
<sequence length="331" mass="36439">MTPNPQDDGDGDDSSFGSFQQAAPEIPPPPPVDEELLISFDRIFGSSNTAPRAEEMPSIPSDLQDAVIANRGQLRRNTEDLLQVWNELLLSREPPASAEDHNYHQGPGETASPQSTPNSSHIIPPLERSRRSSTSSLSLSTELAVPRPPVELHASRQVNGDVRNNPDHNNINGGRRRWTIIEPLTDQINGNGEFPSPREAGQETNLSRGTGEDIMWVRRPNSMRFVNSRPLTHPRPTSSSNEFSIYEDESAGAEEQTNHAPLGEAESSSSRTGGGFDNPARRNRYLVRHHAEIFMIGPNMEIALPLRVPLNSEAETNGIDGLDDAHDSRNM</sequence>
<feature type="compositionally biased region" description="Low complexity" evidence="1">
    <location>
        <begin position="132"/>
        <end position="143"/>
    </location>
</feature>
<reference evidence="2" key="2">
    <citation type="submission" date="2020-02" db="EMBL/GenBank/DDBJ databases">
        <authorList>
            <person name="Gilchrist C.L.M."/>
            <person name="Chooi Y.-H."/>
        </authorList>
    </citation>
    <scope>NUCLEOTIDE SEQUENCE</scope>
    <source>
        <strain evidence="2">MST-FP2251</strain>
    </source>
</reference>
<feature type="region of interest" description="Disordered" evidence="1">
    <location>
        <begin position="97"/>
        <end position="209"/>
    </location>
</feature>
<comment type="caution">
    <text evidence="2">The sequence shown here is derived from an EMBL/GenBank/DDBJ whole genome shotgun (WGS) entry which is preliminary data.</text>
</comment>
<gene>
    <name evidence="2" type="ORF">FE257_003406</name>
</gene>
<dbReference type="Proteomes" id="UP001194746">
    <property type="component" value="Unassembled WGS sequence"/>
</dbReference>
<proteinExistence type="predicted"/>
<evidence type="ECO:0000313" key="2">
    <source>
        <dbReference type="EMBL" id="KAF9883492.1"/>
    </source>
</evidence>
<feature type="region of interest" description="Disordered" evidence="1">
    <location>
        <begin position="1"/>
        <end position="34"/>
    </location>
</feature>
<evidence type="ECO:0000313" key="3">
    <source>
        <dbReference type="Proteomes" id="UP001194746"/>
    </source>
</evidence>
<protein>
    <submittedName>
        <fullName evidence="2">Uncharacterized protein</fullName>
    </submittedName>
</protein>
<evidence type="ECO:0000256" key="1">
    <source>
        <dbReference type="SAM" id="MobiDB-lite"/>
    </source>
</evidence>
<reference evidence="2" key="1">
    <citation type="journal article" date="2019" name="Beilstein J. Org. Chem.">
        <title>Nanangenines: drimane sesquiterpenoids as the dominant metabolite cohort of a novel Australian fungus, Aspergillus nanangensis.</title>
        <authorList>
            <person name="Lacey H.J."/>
            <person name="Gilchrist C.L.M."/>
            <person name="Crombie A."/>
            <person name="Kalaitzis J.A."/>
            <person name="Vuong D."/>
            <person name="Rutledge P.J."/>
            <person name="Turner P."/>
            <person name="Pitt J.I."/>
            <person name="Lacey E."/>
            <person name="Chooi Y.H."/>
            <person name="Piggott A.M."/>
        </authorList>
    </citation>
    <scope>NUCLEOTIDE SEQUENCE</scope>
    <source>
        <strain evidence="2">MST-FP2251</strain>
    </source>
</reference>
<feature type="compositionally biased region" description="Polar residues" evidence="1">
    <location>
        <begin position="111"/>
        <end position="121"/>
    </location>
</feature>
<keyword evidence="3" id="KW-1185">Reference proteome</keyword>
<dbReference type="AlphaFoldDB" id="A0AAD4CC12"/>
<accession>A0AAD4CC12</accession>